<dbReference type="InterPro" id="IPR057244">
    <property type="entry name" value="GAIN_B"/>
</dbReference>
<dbReference type="Gene3D" id="2.60.220.50">
    <property type="match status" value="1"/>
</dbReference>
<proteinExistence type="predicted"/>
<dbReference type="AlphaFoldDB" id="A0A9Q0XF98"/>
<evidence type="ECO:0000256" key="5">
    <source>
        <dbReference type="ARBA" id="ARBA00023157"/>
    </source>
</evidence>
<evidence type="ECO:0000313" key="8">
    <source>
        <dbReference type="Proteomes" id="UP001142489"/>
    </source>
</evidence>
<reference evidence="7" key="1">
    <citation type="journal article" date="2023" name="DNA Res.">
        <title>Chromosome-level genome assembly of Phrynocephalus forsythii using third-generation DNA sequencing and Hi-C analysis.</title>
        <authorList>
            <person name="Qi Y."/>
            <person name="Zhao W."/>
            <person name="Zhao Y."/>
            <person name="Niu C."/>
            <person name="Cao S."/>
            <person name="Zhang Y."/>
        </authorList>
    </citation>
    <scope>NUCLEOTIDE SEQUENCE</scope>
    <source>
        <tissue evidence="7">Muscle</tissue>
    </source>
</reference>
<evidence type="ECO:0000256" key="1">
    <source>
        <dbReference type="ARBA" id="ARBA00004370"/>
    </source>
</evidence>
<keyword evidence="2" id="KW-0812">Transmembrane</keyword>
<comment type="subcellular location">
    <subcellularLocation>
        <location evidence="1">Membrane</location>
    </subcellularLocation>
</comment>
<keyword evidence="3" id="KW-1133">Transmembrane helix</keyword>
<dbReference type="PANTHER" id="PTHR12011">
    <property type="entry name" value="ADHESION G-PROTEIN COUPLED RECEPTOR"/>
    <property type="match status" value="1"/>
</dbReference>
<name>A0A9Q0XF98_9SAUR</name>
<dbReference type="PANTHER" id="PTHR12011:SF326">
    <property type="entry name" value="ADHESION G-PROTEIN COUPLED RECEPTOR G5"/>
    <property type="match status" value="1"/>
</dbReference>
<evidence type="ECO:0000256" key="4">
    <source>
        <dbReference type="ARBA" id="ARBA00023136"/>
    </source>
</evidence>
<evidence type="ECO:0000256" key="3">
    <source>
        <dbReference type="ARBA" id="ARBA00022989"/>
    </source>
</evidence>
<dbReference type="InterPro" id="IPR000203">
    <property type="entry name" value="GPS"/>
</dbReference>
<dbReference type="OrthoDB" id="283575at2759"/>
<keyword evidence="4" id="KW-0472">Membrane</keyword>
<keyword evidence="5" id="KW-1015">Disulfide bond</keyword>
<dbReference type="SMART" id="SM00303">
    <property type="entry name" value="GPS"/>
    <property type="match status" value="1"/>
</dbReference>
<dbReference type="PROSITE" id="PS50221">
    <property type="entry name" value="GAIN_B"/>
    <property type="match status" value="1"/>
</dbReference>
<comment type="caution">
    <text evidence="7">The sequence shown here is derived from an EMBL/GenBank/DDBJ whole genome shotgun (WGS) entry which is preliminary data.</text>
</comment>
<sequence length="118" mass="12849">MDLMGHDHHRTSISAGSISTHSFVYHLRRKRWEVAEEAGAAENDTAGKWSQDGCKTHFSQEGVVLCRCHHLTYFAVLLQISPATVEPALLGPLACLTDIGCGISAAACLFTILLHLFS</sequence>
<dbReference type="GO" id="GO:0007189">
    <property type="term" value="P:adenylate cyclase-activating G protein-coupled receptor signaling pathway"/>
    <property type="evidence" value="ECO:0007669"/>
    <property type="project" value="TreeGrafter"/>
</dbReference>
<dbReference type="InterPro" id="IPR046338">
    <property type="entry name" value="GAIN_dom_sf"/>
</dbReference>
<organism evidence="7 8">
    <name type="scientific">Phrynocephalus forsythii</name>
    <dbReference type="NCBI Taxonomy" id="171643"/>
    <lineage>
        <taxon>Eukaryota</taxon>
        <taxon>Metazoa</taxon>
        <taxon>Chordata</taxon>
        <taxon>Craniata</taxon>
        <taxon>Vertebrata</taxon>
        <taxon>Euteleostomi</taxon>
        <taxon>Lepidosauria</taxon>
        <taxon>Squamata</taxon>
        <taxon>Bifurcata</taxon>
        <taxon>Unidentata</taxon>
        <taxon>Episquamata</taxon>
        <taxon>Toxicofera</taxon>
        <taxon>Iguania</taxon>
        <taxon>Acrodonta</taxon>
        <taxon>Agamidae</taxon>
        <taxon>Agaminae</taxon>
        <taxon>Phrynocephalus</taxon>
    </lineage>
</organism>
<gene>
    <name evidence="7" type="ORF">JRQ81_006471</name>
</gene>
<feature type="domain" description="GAIN-B" evidence="6">
    <location>
        <begin position="1"/>
        <end position="84"/>
    </location>
</feature>
<feature type="non-terminal residue" evidence="7">
    <location>
        <position position="118"/>
    </location>
</feature>
<accession>A0A9Q0XF98</accession>
<dbReference type="EMBL" id="JAPFRF010000013">
    <property type="protein sequence ID" value="KAJ7312129.1"/>
    <property type="molecule type" value="Genomic_DNA"/>
</dbReference>
<protein>
    <recommendedName>
        <fullName evidence="6">GAIN-B domain-containing protein</fullName>
    </recommendedName>
</protein>
<evidence type="ECO:0000256" key="2">
    <source>
        <dbReference type="ARBA" id="ARBA00022692"/>
    </source>
</evidence>
<dbReference type="GO" id="GO:0005886">
    <property type="term" value="C:plasma membrane"/>
    <property type="evidence" value="ECO:0007669"/>
    <property type="project" value="TreeGrafter"/>
</dbReference>
<evidence type="ECO:0000259" key="6">
    <source>
        <dbReference type="PROSITE" id="PS50221"/>
    </source>
</evidence>
<dbReference type="Proteomes" id="UP001142489">
    <property type="component" value="Unassembled WGS sequence"/>
</dbReference>
<dbReference type="Pfam" id="PF01825">
    <property type="entry name" value="GPS"/>
    <property type="match status" value="1"/>
</dbReference>
<dbReference type="GO" id="GO:0004930">
    <property type="term" value="F:G protein-coupled receptor activity"/>
    <property type="evidence" value="ECO:0007669"/>
    <property type="project" value="TreeGrafter"/>
</dbReference>
<keyword evidence="8" id="KW-1185">Reference proteome</keyword>
<evidence type="ECO:0000313" key="7">
    <source>
        <dbReference type="EMBL" id="KAJ7312129.1"/>
    </source>
</evidence>